<organism evidence="2">
    <name type="scientific">metagenome</name>
    <dbReference type="NCBI Taxonomy" id="256318"/>
    <lineage>
        <taxon>unclassified sequences</taxon>
        <taxon>metagenomes</taxon>
    </lineage>
</organism>
<feature type="compositionally biased region" description="Basic and acidic residues" evidence="1">
    <location>
        <begin position="1"/>
        <end position="19"/>
    </location>
</feature>
<evidence type="ECO:0000313" key="2">
    <source>
        <dbReference type="EMBL" id="SUS08455.1"/>
    </source>
</evidence>
<dbReference type="AlphaFoldDB" id="A0A380TJ41"/>
<reference evidence="2" key="1">
    <citation type="submission" date="2018-07" db="EMBL/GenBank/DDBJ databases">
        <authorList>
            <person name="Quirk P.G."/>
            <person name="Krulwich T.A."/>
        </authorList>
    </citation>
    <scope>NUCLEOTIDE SEQUENCE</scope>
</reference>
<dbReference type="EMBL" id="UIDG01000623">
    <property type="protein sequence ID" value="SUS08455.1"/>
    <property type="molecule type" value="Genomic_DNA"/>
</dbReference>
<proteinExistence type="predicted"/>
<accession>A0A380TJ41</accession>
<sequence length="39" mass="4378">MASNLKTKEMEFSERDPERPVIATASAAKREANQSWVTP</sequence>
<name>A0A380TJ41_9ZZZZ</name>
<gene>
    <name evidence="2" type="ORF">DF3PB_70002</name>
</gene>
<evidence type="ECO:0000256" key="1">
    <source>
        <dbReference type="SAM" id="MobiDB-lite"/>
    </source>
</evidence>
<feature type="region of interest" description="Disordered" evidence="1">
    <location>
        <begin position="1"/>
        <end position="39"/>
    </location>
</feature>
<protein>
    <submittedName>
        <fullName evidence="2">Uncharacterized protein</fullName>
    </submittedName>
</protein>